<comment type="pathway">
    <text evidence="1 8">Metabolic intermediate biosynthesis; chorismate biosynthesis; chorismate from D-erythrose 4-phosphate and phosphoenolpyruvate: step 6/7.</text>
</comment>
<dbReference type="PANTHER" id="PTHR21090">
    <property type="entry name" value="AROM/DEHYDROQUINATE SYNTHASE"/>
    <property type="match status" value="1"/>
</dbReference>
<feature type="binding site" evidence="8">
    <location>
        <position position="21"/>
    </location>
    <ligand>
        <name>3-phosphoshikimate</name>
        <dbReference type="ChEBI" id="CHEBI:145989"/>
    </ligand>
</feature>
<dbReference type="InterPro" id="IPR006264">
    <property type="entry name" value="EPSP_synthase"/>
</dbReference>
<dbReference type="eggNOG" id="COG0128">
    <property type="taxonomic scope" value="Bacteria"/>
</dbReference>
<comment type="subcellular location">
    <subcellularLocation>
        <location evidence="8">Cytoplasm</location>
    </subcellularLocation>
</comment>
<feature type="active site" description="Proton acceptor" evidence="8">
    <location>
        <position position="310"/>
    </location>
</feature>
<feature type="domain" description="Enolpyruvate transferase" evidence="9">
    <location>
        <begin position="7"/>
        <end position="413"/>
    </location>
</feature>
<sequence>MRIFAQASPLRAEISNIAADKSISHRAAIFSLLAEETSKISNYLAAEDTLNTLKIVELLGASVQRVEGEILITPPEIIKEPNVPLDCGNSGTAMRLFMGFLAGCEGFFVLCGDRYLSERPMRRVADPLCKVGAKIYGRAGGEKAPIAVLGQKLGYFEYASKIASAQVKTALILAALRGSGCKFSEPELSRDHSERMLKAMGAQISQNGLEIEVAPLSSPLKPFEIFIPNDPSSAFFFAVAAAITPGSCIVLKNMLLNKTRIEAYEILKRMGAEVKFHKTSEIYEQIGDIEVAYAPLHAVEVSENISWLIDEAPALAIAFACAQGSSVLRNAAELRVKECDRIKVTCEGLRACGIKARELQDGWQIEGGEANAAIITPCGDHRIAMSFAILGLRSGMIIEDSDCIATSFPNFAAILRQIGAGVED</sequence>
<dbReference type="InterPro" id="IPR036968">
    <property type="entry name" value="Enolpyruvate_Tfrase_sf"/>
</dbReference>
<keyword evidence="5 8" id="KW-0808">Transferase</keyword>
<dbReference type="InterPro" id="IPR001986">
    <property type="entry name" value="Enolpyruvate_Tfrase_dom"/>
</dbReference>
<evidence type="ECO:0000313" key="11">
    <source>
        <dbReference type="Proteomes" id="UP000005709"/>
    </source>
</evidence>
<evidence type="ECO:0000256" key="8">
    <source>
        <dbReference type="HAMAP-Rule" id="MF_00210"/>
    </source>
</evidence>
<evidence type="ECO:0000256" key="5">
    <source>
        <dbReference type="ARBA" id="ARBA00022679"/>
    </source>
</evidence>
<evidence type="ECO:0000256" key="6">
    <source>
        <dbReference type="ARBA" id="ARBA00023141"/>
    </source>
</evidence>
<feature type="binding site" evidence="8">
    <location>
        <position position="166"/>
    </location>
    <ligand>
        <name>3-phosphoshikimate</name>
        <dbReference type="ChEBI" id="CHEBI:145989"/>
    </ligand>
</feature>
<dbReference type="RefSeq" id="WP_005873141.1">
    <property type="nucleotide sequence ID" value="NZ_ACYG01000031.1"/>
</dbReference>
<protein>
    <recommendedName>
        <fullName evidence="8">3-phosphoshikimate 1-carboxyvinyltransferase</fullName>
        <ecNumber evidence="8">2.5.1.19</ecNumber>
    </recommendedName>
    <alternativeName>
        <fullName evidence="8">5-enolpyruvylshikimate-3-phosphate synthase</fullName>
        <shortName evidence="8">EPSP synthase</shortName>
        <shortName evidence="8">EPSPS</shortName>
    </alternativeName>
</protein>
<reference evidence="10 11" key="1">
    <citation type="submission" date="2009-07" db="EMBL/GenBank/DDBJ databases">
        <authorList>
            <person name="Madupu R."/>
            <person name="Sebastian Y."/>
            <person name="Durkin A.S."/>
            <person name="Torralba M."/>
            <person name="Methe B."/>
            <person name="Sutton G.G."/>
            <person name="Strausberg R.L."/>
            <person name="Nelson K.E."/>
        </authorList>
    </citation>
    <scope>NUCLEOTIDE SEQUENCE [LARGE SCALE GENOMIC DNA]</scope>
    <source>
        <strain evidence="10 11">RM3268</strain>
    </source>
</reference>
<dbReference type="InterPro" id="IPR023193">
    <property type="entry name" value="EPSP_synthase_CS"/>
</dbReference>
<organism evidence="10 11">
    <name type="scientific">Campylobacter gracilis RM3268</name>
    <dbReference type="NCBI Taxonomy" id="553220"/>
    <lineage>
        <taxon>Bacteria</taxon>
        <taxon>Pseudomonadati</taxon>
        <taxon>Campylobacterota</taxon>
        <taxon>Epsilonproteobacteria</taxon>
        <taxon>Campylobacterales</taxon>
        <taxon>Campylobacteraceae</taxon>
        <taxon>Campylobacter</taxon>
    </lineage>
</organism>
<dbReference type="PIRSF" id="PIRSF000505">
    <property type="entry name" value="EPSPS"/>
    <property type="match status" value="1"/>
</dbReference>
<dbReference type="NCBIfam" id="TIGR01356">
    <property type="entry name" value="aroA"/>
    <property type="match status" value="1"/>
</dbReference>
<evidence type="ECO:0000256" key="7">
    <source>
        <dbReference type="ARBA" id="ARBA00044633"/>
    </source>
</evidence>
<dbReference type="Pfam" id="PF00275">
    <property type="entry name" value="EPSP_synthase"/>
    <property type="match status" value="1"/>
</dbReference>
<feature type="binding site" evidence="8">
    <location>
        <position position="337"/>
    </location>
    <ligand>
        <name>3-phosphoshikimate</name>
        <dbReference type="ChEBI" id="CHEBI:145989"/>
    </ligand>
</feature>
<comment type="caution">
    <text evidence="8">Lacks conserved residue(s) required for the propagation of feature annotation.</text>
</comment>
<dbReference type="UniPathway" id="UPA00053">
    <property type="reaction ID" value="UER00089"/>
</dbReference>
<feature type="binding site" evidence="8">
    <location>
        <position position="310"/>
    </location>
    <ligand>
        <name>3-phosphoshikimate</name>
        <dbReference type="ChEBI" id="CHEBI:145989"/>
    </ligand>
</feature>
<feature type="binding site" evidence="8">
    <location>
        <position position="341"/>
    </location>
    <ligand>
        <name>phosphoenolpyruvate</name>
        <dbReference type="ChEBI" id="CHEBI:58702"/>
    </ligand>
</feature>
<dbReference type="Gene3D" id="3.65.10.10">
    <property type="entry name" value="Enolpyruvate transferase domain"/>
    <property type="match status" value="2"/>
</dbReference>
<evidence type="ECO:0000256" key="2">
    <source>
        <dbReference type="ARBA" id="ARBA00009948"/>
    </source>
</evidence>
<keyword evidence="6 8" id="KW-0057">Aromatic amino acid biosynthesis</keyword>
<dbReference type="GO" id="GO:0009073">
    <property type="term" value="P:aromatic amino acid family biosynthetic process"/>
    <property type="evidence" value="ECO:0007669"/>
    <property type="project" value="UniProtKB-KW"/>
</dbReference>
<feature type="binding site" evidence="8">
    <location>
        <position position="166"/>
    </location>
    <ligand>
        <name>phosphoenolpyruvate</name>
        <dbReference type="ChEBI" id="CHEBI:58702"/>
    </ligand>
</feature>
<dbReference type="SUPFAM" id="SSF55205">
    <property type="entry name" value="EPT/RTPC-like"/>
    <property type="match status" value="1"/>
</dbReference>
<dbReference type="Proteomes" id="UP000005709">
    <property type="component" value="Unassembled WGS sequence"/>
</dbReference>
<dbReference type="PROSITE" id="PS00104">
    <property type="entry name" value="EPSP_SYNTHASE_1"/>
    <property type="match status" value="1"/>
</dbReference>
<dbReference type="GO" id="GO:0008652">
    <property type="term" value="P:amino acid biosynthetic process"/>
    <property type="evidence" value="ECO:0007669"/>
    <property type="project" value="UniProtKB-KW"/>
</dbReference>
<keyword evidence="4 8" id="KW-0028">Amino-acid biosynthesis</keyword>
<accession>C8PL54</accession>
<feature type="binding site" evidence="8">
    <location>
        <position position="21"/>
    </location>
    <ligand>
        <name>phosphoenolpyruvate</name>
        <dbReference type="ChEBI" id="CHEBI:58702"/>
    </ligand>
</feature>
<dbReference type="HAMAP" id="MF_00210">
    <property type="entry name" value="EPSP_synth"/>
    <property type="match status" value="1"/>
</dbReference>
<dbReference type="AlphaFoldDB" id="C8PL54"/>
<feature type="binding site" evidence="8">
    <location>
        <position position="26"/>
    </location>
    <ligand>
        <name>3-phosphoshikimate</name>
        <dbReference type="ChEBI" id="CHEBI:145989"/>
    </ligand>
</feature>
<evidence type="ECO:0000259" key="9">
    <source>
        <dbReference type="Pfam" id="PF00275"/>
    </source>
</evidence>
<proteinExistence type="inferred from homology"/>
<feature type="binding site" evidence="8">
    <location>
        <position position="164"/>
    </location>
    <ligand>
        <name>3-phosphoshikimate</name>
        <dbReference type="ChEBI" id="CHEBI:145989"/>
    </ligand>
</feature>
<comment type="function">
    <text evidence="8">Catalyzes the transfer of the enolpyruvyl moiety of phosphoenolpyruvate (PEP) to the 5-hydroxyl of shikimate-3-phosphate (S3P) to produce enolpyruvyl shikimate-3-phosphate and inorganic phosphate.</text>
</comment>
<dbReference type="GO" id="GO:0003866">
    <property type="term" value="F:3-phosphoshikimate 1-carboxyvinyltransferase activity"/>
    <property type="evidence" value="ECO:0007669"/>
    <property type="project" value="UniProtKB-UniRule"/>
</dbReference>
<dbReference type="FunFam" id="3.65.10.10:FF:000005">
    <property type="entry name" value="3-phosphoshikimate 1-carboxyvinyltransferase"/>
    <property type="match status" value="1"/>
</dbReference>
<evidence type="ECO:0000256" key="4">
    <source>
        <dbReference type="ARBA" id="ARBA00022605"/>
    </source>
</evidence>
<comment type="caution">
    <text evidence="10">The sequence shown here is derived from an EMBL/GenBank/DDBJ whole genome shotgun (WGS) entry which is preliminary data.</text>
</comment>
<dbReference type="CDD" id="cd01556">
    <property type="entry name" value="EPSP_synthase"/>
    <property type="match status" value="1"/>
</dbReference>
<gene>
    <name evidence="8 10" type="primary">aroA</name>
    <name evidence="10" type="ORF">CAMGR0001_2844</name>
</gene>
<dbReference type="GO" id="GO:0005737">
    <property type="term" value="C:cytoplasm"/>
    <property type="evidence" value="ECO:0007669"/>
    <property type="project" value="UniProtKB-SubCell"/>
</dbReference>
<feature type="binding site" evidence="8">
    <location>
        <position position="382"/>
    </location>
    <ligand>
        <name>phosphoenolpyruvate</name>
        <dbReference type="ChEBI" id="CHEBI:58702"/>
    </ligand>
</feature>
<feature type="binding site" evidence="8">
    <location>
        <position position="119"/>
    </location>
    <ligand>
        <name>phosphoenolpyruvate</name>
        <dbReference type="ChEBI" id="CHEBI:58702"/>
    </ligand>
</feature>
<keyword evidence="11" id="KW-1185">Reference proteome</keyword>
<comment type="catalytic activity">
    <reaction evidence="7">
        <text>3-phosphoshikimate + phosphoenolpyruvate = 5-O-(1-carboxyvinyl)-3-phosphoshikimate + phosphate</text>
        <dbReference type="Rhea" id="RHEA:21256"/>
        <dbReference type="ChEBI" id="CHEBI:43474"/>
        <dbReference type="ChEBI" id="CHEBI:57701"/>
        <dbReference type="ChEBI" id="CHEBI:58702"/>
        <dbReference type="ChEBI" id="CHEBI:145989"/>
        <dbReference type="EC" id="2.5.1.19"/>
    </reaction>
    <physiologicalReaction direction="left-to-right" evidence="7">
        <dbReference type="Rhea" id="RHEA:21257"/>
    </physiologicalReaction>
</comment>
<dbReference type="OrthoDB" id="9809920at2"/>
<keyword evidence="3 8" id="KW-0963">Cytoplasm</keyword>
<dbReference type="InterPro" id="IPR013792">
    <property type="entry name" value="RNA3'P_cycl/enolpyr_Trfase_a/b"/>
</dbReference>
<comment type="similarity">
    <text evidence="2 8">Belongs to the EPSP synthase family.</text>
</comment>
<dbReference type="PROSITE" id="PS00885">
    <property type="entry name" value="EPSP_SYNTHASE_2"/>
    <property type="match status" value="1"/>
</dbReference>
<feature type="binding site" evidence="8">
    <location>
        <position position="22"/>
    </location>
    <ligand>
        <name>3-phosphoshikimate</name>
        <dbReference type="ChEBI" id="CHEBI:145989"/>
    </ligand>
</feature>
<dbReference type="EMBL" id="ACYG01000031">
    <property type="protein sequence ID" value="EEV16469.1"/>
    <property type="molecule type" value="Genomic_DNA"/>
</dbReference>
<dbReference type="PANTHER" id="PTHR21090:SF5">
    <property type="entry name" value="PENTAFUNCTIONAL AROM POLYPEPTIDE"/>
    <property type="match status" value="1"/>
</dbReference>
<dbReference type="STRING" id="824.CGRAC_1700"/>
<feature type="binding site" evidence="8">
    <location>
        <position position="91"/>
    </location>
    <ligand>
        <name>phosphoenolpyruvate</name>
        <dbReference type="ChEBI" id="CHEBI:58702"/>
    </ligand>
</feature>
<dbReference type="GO" id="GO:0009423">
    <property type="term" value="P:chorismate biosynthetic process"/>
    <property type="evidence" value="ECO:0007669"/>
    <property type="project" value="UniProtKB-UniRule"/>
</dbReference>
<evidence type="ECO:0000256" key="3">
    <source>
        <dbReference type="ARBA" id="ARBA00022490"/>
    </source>
</evidence>
<dbReference type="EC" id="2.5.1.19" evidence="8"/>
<evidence type="ECO:0000313" key="10">
    <source>
        <dbReference type="EMBL" id="EEV16469.1"/>
    </source>
</evidence>
<name>C8PL54_9BACT</name>
<evidence type="ECO:0000256" key="1">
    <source>
        <dbReference type="ARBA" id="ARBA00004811"/>
    </source>
</evidence>
<comment type="subunit">
    <text evidence="8">Monomer.</text>
</comment>